<evidence type="ECO:0000313" key="13">
    <source>
        <dbReference type="EMBL" id="KPG09140.1"/>
    </source>
</evidence>
<dbReference type="GO" id="GO:0106312">
    <property type="term" value="F:methylenetetrahydrofolate reductase (NADH) activity"/>
    <property type="evidence" value="ECO:0007669"/>
    <property type="project" value="UniProtKB-EC"/>
</dbReference>
<sequence>MTTNPLDRDGPVAELQDPGSIADRLAAVQPGEVAFSVEFMPPRDEAAEARLWRAARVFERYQPVFVSVTYGAGGSTRDRTVRVTGELAANTTLLPVAHLTAVGHTVDELRAMVGAYVDRGITNILALRGDPAGDVNAPWVPHPGGLTYAEELVRLVRDLGDFHVGVASFPEGHPQASDLDSDTANLVNKLRAGAEYSITQMFFDVDDYLRLRDRVVAADPEQGAKPIVPGLMPITSLRSVRRQVELSSSTLPTALEERLLKAAGDGPDENRDEVRKVGVEVTTAMASRLLAEGVPCLHFMTLNFARATSEVLENLGVRVTPGTGRA</sequence>
<dbReference type="GO" id="GO:0005829">
    <property type="term" value="C:cytosol"/>
    <property type="evidence" value="ECO:0007669"/>
    <property type="project" value="InterPro"/>
</dbReference>
<dbReference type="Proteomes" id="UP000037962">
    <property type="component" value="Unassembled WGS sequence"/>
</dbReference>
<evidence type="ECO:0000256" key="2">
    <source>
        <dbReference type="ARBA" id="ARBA00004777"/>
    </source>
</evidence>
<dbReference type="EMBL" id="LQYE01000030">
    <property type="protein sequence ID" value="OAT67237.1"/>
    <property type="molecule type" value="Genomic_DNA"/>
</dbReference>
<evidence type="ECO:0000256" key="8">
    <source>
        <dbReference type="ARBA" id="ARBA00023027"/>
    </source>
</evidence>
<dbReference type="Gene3D" id="3.20.20.220">
    <property type="match status" value="1"/>
</dbReference>
<comment type="pathway">
    <text evidence="10">Amino-acid biosynthesis; L-methionine biosynthesis via de novo pathway.</text>
</comment>
<evidence type="ECO:0000313" key="16">
    <source>
        <dbReference type="Proteomes" id="UP000037843"/>
    </source>
</evidence>
<evidence type="ECO:0000313" key="18">
    <source>
        <dbReference type="Proteomes" id="UP000186919"/>
    </source>
</evidence>
<dbReference type="GeneID" id="45764363"/>
<comment type="catalytic activity">
    <reaction evidence="11">
        <text>(6S)-5-methyl-5,6,7,8-tetrahydrofolate + NAD(+) = (6R)-5,10-methylene-5,6,7,8-tetrahydrofolate + NADH + H(+)</text>
        <dbReference type="Rhea" id="RHEA:19821"/>
        <dbReference type="ChEBI" id="CHEBI:15378"/>
        <dbReference type="ChEBI" id="CHEBI:15636"/>
        <dbReference type="ChEBI" id="CHEBI:18608"/>
        <dbReference type="ChEBI" id="CHEBI:57540"/>
        <dbReference type="ChEBI" id="CHEBI:57945"/>
        <dbReference type="EC" id="1.5.1.54"/>
    </reaction>
    <physiologicalReaction direction="right-to-left" evidence="11">
        <dbReference type="Rhea" id="RHEA:19823"/>
    </physiologicalReaction>
</comment>
<evidence type="ECO:0000256" key="7">
    <source>
        <dbReference type="ARBA" id="ARBA00023002"/>
    </source>
</evidence>
<dbReference type="UniPathway" id="UPA00193"/>
<keyword evidence="5 12" id="KW-0285">Flavoprotein</keyword>
<dbReference type="GO" id="GO:0009086">
    <property type="term" value="P:methionine biosynthetic process"/>
    <property type="evidence" value="ECO:0007669"/>
    <property type="project" value="UniProtKB-KW"/>
</dbReference>
<dbReference type="Proteomes" id="UP000037843">
    <property type="component" value="Unassembled WGS sequence"/>
</dbReference>
<dbReference type="AlphaFoldDB" id="A0A0N1CH19"/>
<dbReference type="EMBL" id="LJFS01000022">
    <property type="protein sequence ID" value="KPG31722.1"/>
    <property type="molecule type" value="Genomic_DNA"/>
</dbReference>
<keyword evidence="7 12" id="KW-0560">Oxidoreductase</keyword>
<protein>
    <recommendedName>
        <fullName evidence="12">Methylenetetrahydrofolate reductase</fullName>
        <ecNumber evidence="12">1.5.1.54</ecNumber>
    </recommendedName>
</protein>
<dbReference type="Proteomes" id="UP000186919">
    <property type="component" value="Unassembled WGS sequence"/>
</dbReference>
<dbReference type="PATRIC" id="fig|83262.10.peg.4240"/>
<dbReference type="InterPro" id="IPR004620">
    <property type="entry name" value="MTHF_reductase_bac"/>
</dbReference>
<accession>A0A0N1CH19</accession>
<dbReference type="InterPro" id="IPR029041">
    <property type="entry name" value="FAD-linked_oxidoreductase-like"/>
</dbReference>
<keyword evidence="4" id="KW-0028">Amino-acid biosynthesis</keyword>
<evidence type="ECO:0000256" key="10">
    <source>
        <dbReference type="ARBA" id="ARBA00034478"/>
    </source>
</evidence>
<evidence type="ECO:0000313" key="17">
    <source>
        <dbReference type="Proteomes" id="UP000037962"/>
    </source>
</evidence>
<dbReference type="EMBL" id="LJFO01000009">
    <property type="protein sequence ID" value="KPG09140.1"/>
    <property type="molecule type" value="Genomic_DNA"/>
</dbReference>
<comment type="caution">
    <text evidence="13">The sequence shown here is derived from an EMBL/GenBank/DDBJ whole genome shotgun (WGS) entry which is preliminary data.</text>
</comment>
<organism evidence="13 16">
    <name type="scientific">Mycobacteroides immunogenum</name>
    <dbReference type="NCBI Taxonomy" id="83262"/>
    <lineage>
        <taxon>Bacteria</taxon>
        <taxon>Bacillati</taxon>
        <taxon>Actinomycetota</taxon>
        <taxon>Actinomycetes</taxon>
        <taxon>Mycobacteriales</taxon>
        <taxon>Mycobacteriaceae</taxon>
        <taxon>Mycobacteroides</taxon>
    </lineage>
</organism>
<dbReference type="OrthoDB" id="9812555at2"/>
<dbReference type="KEGG" id="miz:BAB75_10830"/>
<comment type="cofactor">
    <cofactor evidence="1 12">
        <name>FAD</name>
        <dbReference type="ChEBI" id="CHEBI:57692"/>
    </cofactor>
</comment>
<dbReference type="GO" id="GO:0071949">
    <property type="term" value="F:FAD binding"/>
    <property type="evidence" value="ECO:0007669"/>
    <property type="project" value="TreeGrafter"/>
</dbReference>
<evidence type="ECO:0000313" key="14">
    <source>
        <dbReference type="EMBL" id="KPG31722.1"/>
    </source>
</evidence>
<evidence type="ECO:0000256" key="6">
    <source>
        <dbReference type="ARBA" id="ARBA00022827"/>
    </source>
</evidence>
<evidence type="ECO:0000256" key="5">
    <source>
        <dbReference type="ARBA" id="ARBA00022630"/>
    </source>
</evidence>
<evidence type="ECO:0000256" key="11">
    <source>
        <dbReference type="ARBA" id="ARBA00048628"/>
    </source>
</evidence>
<dbReference type="STRING" id="83262.BAB75_10830"/>
<dbReference type="PANTHER" id="PTHR45754:SF3">
    <property type="entry name" value="METHYLENETETRAHYDROFOLATE REDUCTASE (NADPH)"/>
    <property type="match status" value="1"/>
</dbReference>
<evidence type="ECO:0000256" key="12">
    <source>
        <dbReference type="RuleBase" id="RU003862"/>
    </source>
</evidence>
<keyword evidence="17" id="KW-1185">Reference proteome</keyword>
<evidence type="ECO:0000256" key="4">
    <source>
        <dbReference type="ARBA" id="ARBA00022605"/>
    </source>
</evidence>
<dbReference type="NCBIfam" id="TIGR00676">
    <property type="entry name" value="fadh2"/>
    <property type="match status" value="1"/>
</dbReference>
<dbReference type="InterPro" id="IPR003171">
    <property type="entry name" value="Mehydrof_redctse-like"/>
</dbReference>
<comment type="similarity">
    <text evidence="3 12">Belongs to the methylenetetrahydrofolate reductase family.</text>
</comment>
<dbReference type="SUPFAM" id="SSF51730">
    <property type="entry name" value="FAD-linked oxidoreductase"/>
    <property type="match status" value="1"/>
</dbReference>
<dbReference type="GO" id="GO:0035999">
    <property type="term" value="P:tetrahydrofolate interconversion"/>
    <property type="evidence" value="ECO:0007669"/>
    <property type="project" value="UniProtKB-UniPathway"/>
</dbReference>
<reference evidence="15 18" key="2">
    <citation type="submission" date="2016-01" db="EMBL/GenBank/DDBJ databases">
        <title>Mycobacterium immunogenum strain CD11_6 genome sequencing and assembly.</title>
        <authorList>
            <person name="Kaur G."/>
            <person name="Nair G.R."/>
            <person name="Mayilraj S."/>
        </authorList>
    </citation>
    <scope>NUCLEOTIDE SEQUENCE [LARGE SCALE GENOMIC DNA]</scope>
    <source>
        <strain evidence="15 18">CD11-6</strain>
    </source>
</reference>
<evidence type="ECO:0000256" key="1">
    <source>
        <dbReference type="ARBA" id="ARBA00001974"/>
    </source>
</evidence>
<dbReference type="Pfam" id="PF02219">
    <property type="entry name" value="MTHFR"/>
    <property type="match status" value="1"/>
</dbReference>
<evidence type="ECO:0000256" key="9">
    <source>
        <dbReference type="ARBA" id="ARBA00023167"/>
    </source>
</evidence>
<keyword evidence="8" id="KW-0520">NAD</keyword>
<evidence type="ECO:0000256" key="3">
    <source>
        <dbReference type="ARBA" id="ARBA00006743"/>
    </source>
</evidence>
<name>A0A0N1CH19_9MYCO</name>
<evidence type="ECO:0000313" key="15">
    <source>
        <dbReference type="EMBL" id="OAT67237.1"/>
    </source>
</evidence>
<proteinExistence type="inferred from homology"/>
<dbReference type="RefSeq" id="WP_043077582.1">
    <property type="nucleotide sequence ID" value="NZ_CP011530.1"/>
</dbReference>
<gene>
    <name evidence="13" type="ORF">AN908_17255</name>
    <name evidence="14" type="ORF">AN912_17305</name>
    <name evidence="15" type="ORF">AWB85_13880</name>
</gene>
<keyword evidence="6 12" id="KW-0274">FAD</keyword>
<dbReference type="PANTHER" id="PTHR45754">
    <property type="entry name" value="METHYLENETETRAHYDROFOLATE REDUCTASE"/>
    <property type="match status" value="1"/>
</dbReference>
<dbReference type="CDD" id="cd00537">
    <property type="entry name" value="MTHFR"/>
    <property type="match status" value="1"/>
</dbReference>
<keyword evidence="9" id="KW-0486">Methionine biosynthesis</keyword>
<comment type="pathway">
    <text evidence="2 12">One-carbon metabolism; tetrahydrofolate interconversion.</text>
</comment>
<reference evidence="16 17" key="1">
    <citation type="submission" date="2015-09" db="EMBL/GenBank/DDBJ databases">
        <title>Genome Sequences of Mycobacterium immunogenum Isolates, Recuperated from a Chloraminated Drinking Water Distribution System Simulator Subjected to Episodes of Nitrification.</title>
        <authorList>
            <person name="Gomez-Alvarez V."/>
            <person name="Revetta R.P."/>
        </authorList>
    </citation>
    <scope>NUCLEOTIDE SEQUENCE [LARGE SCALE GENOMIC DNA]</scope>
    <source>
        <strain evidence="13 16">H008</strain>
        <strain evidence="14 17">H076</strain>
    </source>
</reference>
<dbReference type="EC" id="1.5.1.54" evidence="12"/>